<protein>
    <submittedName>
        <fullName evidence="9">Glycosyl hydrolase family 26</fullName>
    </submittedName>
</protein>
<evidence type="ECO:0000256" key="2">
    <source>
        <dbReference type="ARBA" id="ARBA00022729"/>
    </source>
</evidence>
<dbReference type="GO" id="GO:0016985">
    <property type="term" value="F:mannan endo-1,4-beta-mannosidase activity"/>
    <property type="evidence" value="ECO:0007669"/>
    <property type="project" value="InterPro"/>
</dbReference>
<keyword evidence="3 5" id="KW-0378">Hydrolase</keyword>
<evidence type="ECO:0000256" key="3">
    <source>
        <dbReference type="ARBA" id="ARBA00022801"/>
    </source>
</evidence>
<dbReference type="Gene3D" id="2.60.120.260">
    <property type="entry name" value="Galactose-binding domain-like"/>
    <property type="match status" value="1"/>
</dbReference>
<dbReference type="EMBL" id="LT605205">
    <property type="protein sequence ID" value="SCD21902.1"/>
    <property type="molecule type" value="Genomic_DNA"/>
</dbReference>
<keyword evidence="6" id="KW-1133">Transmembrane helix</keyword>
<gene>
    <name evidence="9" type="ORF">PSM36_3113</name>
</gene>
<comment type="similarity">
    <text evidence="1 5">Belongs to the glycosyl hydrolase 26 family.</text>
</comment>
<sequence>MFQKRGSFFPGIFPLFYLIPNLFVFIAVVSFGKGKSSKAEKTTMSRNFFYIYLLLVLCFGSSCKGEDAVDPPVFLYTRPDDKSVDVPLNQEVSVGYDTEIVLADNHGITVNNEKANVTANSRKLLFSLTLETGTTYDIVIPEGAVRNSSGGKAAAARFSFTTISDNSRYEAEKATLTGNAAIENTLGNYSGSGYVNQKEGDLVFKVNVPKSGRYEVLFRYANDNQRKENDLWVNDVKLSSIVFDATYSWKNNSMNIFFREGTNTLAIKKNWGWTYYDYIEINPAPEATPFNISLDLVTASPSKEAMNLYNFLKENFGKKVISGAMANYSTGIEEALWMYDNTGKWPALACFDLINYTTSWGVGDYTEMTANVEDWWDNNGIVSIMWHWRDPLKKTDAFYTEGTSFDISKITDPNSDEYKAMIDDIDAIAGYLKQFKEKNIPVLWRPLHEASGGWFWWGAKGAAPCKALWKLMFDRLVDHHQLNNLIWVWTSDASDSAVDWYPGDAYVDVIGMDIYPGENQHGSQYVNFDRVKALFESRKILALSECGSIPSVDAMFEYGDIWSWVMPWNGNYTRDDKHNGATFLNSFLNSDKVITRDGMPDLK</sequence>
<dbReference type="InterPro" id="IPR000805">
    <property type="entry name" value="Glyco_hydro_26"/>
</dbReference>
<feature type="active site" description="Nucleophile" evidence="5">
    <location>
        <position position="545"/>
    </location>
</feature>
<organism evidence="9 10">
    <name type="scientific">Proteiniphilum saccharofermentans</name>
    <dbReference type="NCBI Taxonomy" id="1642647"/>
    <lineage>
        <taxon>Bacteria</taxon>
        <taxon>Pseudomonadati</taxon>
        <taxon>Bacteroidota</taxon>
        <taxon>Bacteroidia</taxon>
        <taxon>Bacteroidales</taxon>
        <taxon>Dysgonomonadaceae</taxon>
        <taxon>Proteiniphilum</taxon>
    </lineage>
</organism>
<feature type="active site" description="Proton donor" evidence="5">
    <location>
        <position position="449"/>
    </location>
</feature>
<feature type="transmembrane region" description="Helical" evidence="6">
    <location>
        <begin position="12"/>
        <end position="32"/>
    </location>
</feature>
<dbReference type="Pfam" id="PF02156">
    <property type="entry name" value="Glyco_hydro_26"/>
    <property type="match status" value="1"/>
</dbReference>
<dbReference type="CDD" id="cd04086">
    <property type="entry name" value="CBM35_mannanase-like"/>
    <property type="match status" value="1"/>
</dbReference>
<dbReference type="PROSITE" id="PS51175">
    <property type="entry name" value="CBM6"/>
    <property type="match status" value="1"/>
</dbReference>
<dbReference type="InterPro" id="IPR005084">
    <property type="entry name" value="CBM6"/>
</dbReference>
<dbReference type="InterPro" id="IPR017853">
    <property type="entry name" value="GH"/>
</dbReference>
<dbReference type="SUPFAM" id="SSF49785">
    <property type="entry name" value="Galactose-binding domain-like"/>
    <property type="match status" value="1"/>
</dbReference>
<dbReference type="Gene3D" id="3.20.20.80">
    <property type="entry name" value="Glycosidases"/>
    <property type="match status" value="1"/>
</dbReference>
<dbReference type="Proteomes" id="UP000187464">
    <property type="component" value="Chromosome I"/>
</dbReference>
<evidence type="ECO:0000256" key="4">
    <source>
        <dbReference type="ARBA" id="ARBA00023295"/>
    </source>
</evidence>
<proteinExistence type="inferred from homology"/>
<feature type="domain" description="CBM6" evidence="7">
    <location>
        <begin position="167"/>
        <end position="282"/>
    </location>
</feature>
<evidence type="ECO:0000313" key="10">
    <source>
        <dbReference type="Proteomes" id="UP000187464"/>
    </source>
</evidence>
<dbReference type="AlphaFoldDB" id="A0A1R3T6P7"/>
<feature type="domain" description="GH26" evidence="8">
    <location>
        <begin position="303"/>
        <end position="597"/>
    </location>
</feature>
<evidence type="ECO:0000313" key="9">
    <source>
        <dbReference type="EMBL" id="SCD21902.1"/>
    </source>
</evidence>
<dbReference type="InterPro" id="IPR008979">
    <property type="entry name" value="Galactose-bd-like_sf"/>
</dbReference>
<dbReference type="PRINTS" id="PR00739">
    <property type="entry name" value="GLHYDRLASE26"/>
</dbReference>
<dbReference type="InterPro" id="IPR022790">
    <property type="entry name" value="GH26_dom"/>
</dbReference>
<dbReference type="PANTHER" id="PTHR40079:SF4">
    <property type="entry name" value="GH26 DOMAIN-CONTAINING PROTEIN-RELATED"/>
    <property type="match status" value="1"/>
</dbReference>
<evidence type="ECO:0000259" key="8">
    <source>
        <dbReference type="PROSITE" id="PS51764"/>
    </source>
</evidence>
<dbReference type="PANTHER" id="PTHR40079">
    <property type="entry name" value="MANNAN ENDO-1,4-BETA-MANNOSIDASE E-RELATED"/>
    <property type="match status" value="1"/>
</dbReference>
<keyword evidence="10" id="KW-1185">Reference proteome</keyword>
<dbReference type="Pfam" id="PF16990">
    <property type="entry name" value="CBM_35"/>
    <property type="match status" value="1"/>
</dbReference>
<dbReference type="KEGG" id="psac:PSM36_3113"/>
<dbReference type="InterPro" id="IPR032812">
    <property type="entry name" value="SbsA_Ig"/>
</dbReference>
<keyword evidence="6" id="KW-0812">Transmembrane</keyword>
<evidence type="ECO:0000256" key="6">
    <source>
        <dbReference type="SAM" id="Phobius"/>
    </source>
</evidence>
<keyword evidence="2" id="KW-0732">Signal</keyword>
<evidence type="ECO:0000259" key="7">
    <source>
        <dbReference type="PROSITE" id="PS51175"/>
    </source>
</evidence>
<keyword evidence="4 5" id="KW-0326">Glycosidase</keyword>
<accession>A0A1R3T6P7</accession>
<dbReference type="Pfam" id="PF13205">
    <property type="entry name" value="Big_5"/>
    <property type="match status" value="1"/>
</dbReference>
<name>A0A1R3T6P7_9BACT</name>
<dbReference type="GO" id="GO:0006080">
    <property type="term" value="P:substituted mannan metabolic process"/>
    <property type="evidence" value="ECO:0007669"/>
    <property type="project" value="InterPro"/>
</dbReference>
<dbReference type="SUPFAM" id="SSF51445">
    <property type="entry name" value="(Trans)glycosidases"/>
    <property type="match status" value="1"/>
</dbReference>
<reference evidence="10" key="1">
    <citation type="submission" date="2016-08" db="EMBL/GenBank/DDBJ databases">
        <authorList>
            <person name="Wibberg D."/>
        </authorList>
    </citation>
    <scope>NUCLEOTIDE SEQUENCE [LARGE SCALE GENOMIC DNA]</scope>
</reference>
<evidence type="ECO:0000256" key="1">
    <source>
        <dbReference type="ARBA" id="ARBA00007754"/>
    </source>
</evidence>
<keyword evidence="6" id="KW-0472">Membrane</keyword>
<dbReference type="PROSITE" id="PS51764">
    <property type="entry name" value="GH26"/>
    <property type="match status" value="1"/>
</dbReference>
<dbReference type="STRING" id="1642647.PSM36_3113"/>
<evidence type="ECO:0000256" key="5">
    <source>
        <dbReference type="PROSITE-ProRule" id="PRU01100"/>
    </source>
</evidence>
<dbReference type="GO" id="GO:0030246">
    <property type="term" value="F:carbohydrate binding"/>
    <property type="evidence" value="ECO:0007669"/>
    <property type="project" value="InterPro"/>
</dbReference>